<sequence length="204" mass="22473">MLALPAGPMPRQGALVTVVSRPEAHRMRPPVARKPLPPHEEVQTLPHYLVGEALDGVLYISSPPTARSKGLTSLLGRAPAGWWWTAAPRLLMGQDVLVPDLAGWVGGRPATMGPGAFIDHRPDWICEVLSPASAKLDLATKLPRYARAGIQHAWVINPVNHVLEVFRLDHERWVLKHAFVGEERVRAEPFEGVELALSPFWPPC</sequence>
<dbReference type="AlphaFoldDB" id="A0A3A8PSB7"/>
<comment type="caution">
    <text evidence="2">The sequence shown here is derived from an EMBL/GenBank/DDBJ whole genome shotgun (WGS) entry which is preliminary data.</text>
</comment>
<accession>A0A3A8PSB7</accession>
<dbReference type="EMBL" id="RAWB01000258">
    <property type="protein sequence ID" value="RKH55322.1"/>
    <property type="molecule type" value="Genomic_DNA"/>
</dbReference>
<keyword evidence="2" id="KW-0255">Endonuclease</keyword>
<keyword evidence="2" id="KW-0540">Nuclease</keyword>
<protein>
    <submittedName>
        <fullName evidence="2">Uma2 family endonuclease</fullName>
    </submittedName>
</protein>
<evidence type="ECO:0000259" key="1">
    <source>
        <dbReference type="Pfam" id="PF05685"/>
    </source>
</evidence>
<dbReference type="SUPFAM" id="SSF52980">
    <property type="entry name" value="Restriction endonuclease-like"/>
    <property type="match status" value="1"/>
</dbReference>
<keyword evidence="2" id="KW-0378">Hydrolase</keyword>
<keyword evidence="3" id="KW-1185">Reference proteome</keyword>
<dbReference type="InterPro" id="IPR012296">
    <property type="entry name" value="Nuclease_put_TT1808"/>
</dbReference>
<organism evidence="2 3">
    <name type="scientific">Corallococcus llansteffanensis</name>
    <dbReference type="NCBI Taxonomy" id="2316731"/>
    <lineage>
        <taxon>Bacteria</taxon>
        <taxon>Pseudomonadati</taxon>
        <taxon>Myxococcota</taxon>
        <taxon>Myxococcia</taxon>
        <taxon>Myxococcales</taxon>
        <taxon>Cystobacterineae</taxon>
        <taxon>Myxococcaceae</taxon>
        <taxon>Corallococcus</taxon>
    </lineage>
</organism>
<evidence type="ECO:0000313" key="2">
    <source>
        <dbReference type="EMBL" id="RKH55322.1"/>
    </source>
</evidence>
<dbReference type="InterPro" id="IPR011335">
    <property type="entry name" value="Restrct_endonuc-II-like"/>
</dbReference>
<reference evidence="3" key="1">
    <citation type="submission" date="2018-09" db="EMBL/GenBank/DDBJ databases">
        <authorList>
            <person name="Livingstone P.G."/>
            <person name="Whitworth D.E."/>
        </authorList>
    </citation>
    <scope>NUCLEOTIDE SEQUENCE [LARGE SCALE GENOMIC DNA]</scope>
    <source>
        <strain evidence="3">CA051B</strain>
    </source>
</reference>
<gene>
    <name evidence="2" type="ORF">D7V93_23200</name>
</gene>
<dbReference type="Pfam" id="PF05685">
    <property type="entry name" value="Uma2"/>
    <property type="match status" value="1"/>
</dbReference>
<dbReference type="GO" id="GO:0004519">
    <property type="term" value="F:endonuclease activity"/>
    <property type="evidence" value="ECO:0007669"/>
    <property type="project" value="UniProtKB-KW"/>
</dbReference>
<evidence type="ECO:0000313" key="3">
    <source>
        <dbReference type="Proteomes" id="UP000272888"/>
    </source>
</evidence>
<dbReference type="Proteomes" id="UP000272888">
    <property type="component" value="Unassembled WGS sequence"/>
</dbReference>
<feature type="domain" description="Putative restriction endonuclease" evidence="1">
    <location>
        <begin position="53"/>
        <end position="197"/>
    </location>
</feature>
<dbReference type="Gene3D" id="3.90.1570.10">
    <property type="entry name" value="tt1808, chain A"/>
    <property type="match status" value="1"/>
</dbReference>
<dbReference type="InterPro" id="IPR008538">
    <property type="entry name" value="Uma2"/>
</dbReference>
<dbReference type="CDD" id="cd06260">
    <property type="entry name" value="DUF820-like"/>
    <property type="match status" value="1"/>
</dbReference>
<proteinExistence type="predicted"/>
<name>A0A3A8PSB7_9BACT</name>